<proteinExistence type="predicted"/>
<keyword evidence="2" id="KW-1185">Reference proteome</keyword>
<dbReference type="RefSeq" id="XP_037213804.1">
    <property type="nucleotide sequence ID" value="XM_037369808.1"/>
</dbReference>
<evidence type="ECO:0000313" key="1">
    <source>
        <dbReference type="EMBL" id="KAF7290226.1"/>
    </source>
</evidence>
<dbReference type="AlphaFoldDB" id="A0A8H6S062"/>
<dbReference type="OrthoDB" id="2863717at2759"/>
<dbReference type="GeneID" id="59352324"/>
<organism evidence="1 2">
    <name type="scientific">Mycena indigotica</name>
    <dbReference type="NCBI Taxonomy" id="2126181"/>
    <lineage>
        <taxon>Eukaryota</taxon>
        <taxon>Fungi</taxon>
        <taxon>Dikarya</taxon>
        <taxon>Basidiomycota</taxon>
        <taxon>Agaricomycotina</taxon>
        <taxon>Agaricomycetes</taxon>
        <taxon>Agaricomycetidae</taxon>
        <taxon>Agaricales</taxon>
        <taxon>Marasmiineae</taxon>
        <taxon>Mycenaceae</taxon>
        <taxon>Mycena</taxon>
    </lineage>
</organism>
<protein>
    <submittedName>
        <fullName evidence="1">F-box domain-containing protein</fullName>
    </submittedName>
</protein>
<comment type="caution">
    <text evidence="1">The sequence shown here is derived from an EMBL/GenBank/DDBJ whole genome shotgun (WGS) entry which is preliminary data.</text>
</comment>
<dbReference type="Proteomes" id="UP000636479">
    <property type="component" value="Unassembled WGS sequence"/>
</dbReference>
<gene>
    <name evidence="1" type="ORF">MIND_01336200</name>
</gene>
<accession>A0A8H6S062</accession>
<dbReference type="EMBL" id="JACAZF010000015">
    <property type="protein sequence ID" value="KAF7290226.1"/>
    <property type="molecule type" value="Genomic_DNA"/>
</dbReference>
<sequence>MALSVTPPELWLEVLKTLPRADLITTYATNRALSRLTRPLLFADLSLPAYGTDGHPANELFLPPDEEVQYLRGKLGFWTSPAVAPLVRTCRVFTWRAADKEEDELGYAEDDDETLELLNLLLDSLHVFTNLWQLSFEGVVLHTPALVKIAATPALRQLTLRDLSPYGDTKDFVPTAPLPPLTHFAYLEGEDYDEDLLAGWRHFLDPAHLVSLRLECDLRAFTDSPTVVPIYPRVTFLDLLPPNETVSTSAVVKLLLKFPNVVYLALPRQFDGLGDDDKDALRDGITQRLARVTQLSLPLGITAAIVPLAKQLTTLSLNLSTTTVDLASALTGHVFEGIMTLSLDIAEEEPDAHVLLPAIAATFPALARLRIDISAVVIPEQKTRATVATNFLTVLATPALLPPRTTTLVLSWQIDIKGRRWWDPVEYATHVKIDFRAALDAILSAYPRLHHFWFHGASFFVSTRRTADGEVLRQQSVELDARESLDADTGPETARIEVERMKAEATKFWEENRCA</sequence>
<reference evidence="1" key="1">
    <citation type="submission" date="2020-05" db="EMBL/GenBank/DDBJ databases">
        <title>Mycena genomes resolve the evolution of fungal bioluminescence.</title>
        <authorList>
            <person name="Tsai I.J."/>
        </authorList>
    </citation>
    <scope>NUCLEOTIDE SEQUENCE</scope>
    <source>
        <strain evidence="1">171206Taipei</strain>
    </source>
</reference>
<name>A0A8H6S062_9AGAR</name>
<evidence type="ECO:0000313" key="2">
    <source>
        <dbReference type="Proteomes" id="UP000636479"/>
    </source>
</evidence>